<dbReference type="AlphaFoldDB" id="A0A0E9WRJ8"/>
<organism evidence="1">
    <name type="scientific">Anguilla anguilla</name>
    <name type="common">European freshwater eel</name>
    <name type="synonym">Muraena anguilla</name>
    <dbReference type="NCBI Taxonomy" id="7936"/>
    <lineage>
        <taxon>Eukaryota</taxon>
        <taxon>Metazoa</taxon>
        <taxon>Chordata</taxon>
        <taxon>Craniata</taxon>
        <taxon>Vertebrata</taxon>
        <taxon>Euteleostomi</taxon>
        <taxon>Actinopterygii</taxon>
        <taxon>Neopterygii</taxon>
        <taxon>Teleostei</taxon>
        <taxon>Anguilliformes</taxon>
        <taxon>Anguillidae</taxon>
        <taxon>Anguilla</taxon>
    </lineage>
</organism>
<dbReference type="EMBL" id="GBXM01016489">
    <property type="protein sequence ID" value="JAH92088.1"/>
    <property type="molecule type" value="Transcribed_RNA"/>
</dbReference>
<proteinExistence type="predicted"/>
<accession>A0A0E9WRJ8</accession>
<name>A0A0E9WRJ8_ANGAN</name>
<reference evidence="1" key="2">
    <citation type="journal article" date="2015" name="Fish Shellfish Immunol.">
        <title>Early steps in the European eel (Anguilla anguilla)-Vibrio vulnificus interaction in the gills: Role of the RtxA13 toxin.</title>
        <authorList>
            <person name="Callol A."/>
            <person name="Pajuelo D."/>
            <person name="Ebbesson L."/>
            <person name="Teles M."/>
            <person name="MacKenzie S."/>
            <person name="Amaro C."/>
        </authorList>
    </citation>
    <scope>NUCLEOTIDE SEQUENCE</scope>
</reference>
<reference evidence="1" key="1">
    <citation type="submission" date="2014-11" db="EMBL/GenBank/DDBJ databases">
        <authorList>
            <person name="Amaro Gonzalez C."/>
        </authorList>
    </citation>
    <scope>NUCLEOTIDE SEQUENCE</scope>
</reference>
<protein>
    <submittedName>
        <fullName evidence="1">Uncharacterized protein</fullName>
    </submittedName>
</protein>
<evidence type="ECO:0000313" key="1">
    <source>
        <dbReference type="EMBL" id="JAH92088.1"/>
    </source>
</evidence>
<sequence>MWTALVYSCAVSSSDLKKKQFKSKNLYIRVPFFSTSDPESVRNIPTQLFLQWNTMHKMCTRVLH</sequence>